<keyword evidence="2" id="KW-1185">Reference proteome</keyword>
<name>A0A833QQC4_9POAL</name>
<evidence type="ECO:0000313" key="2">
    <source>
        <dbReference type="Proteomes" id="UP000623129"/>
    </source>
</evidence>
<evidence type="ECO:0000313" key="1">
    <source>
        <dbReference type="EMBL" id="KAF3323738.1"/>
    </source>
</evidence>
<protein>
    <submittedName>
        <fullName evidence="1">Uncharacterized protein</fullName>
    </submittedName>
</protein>
<accession>A0A833QQC4</accession>
<reference evidence="1" key="1">
    <citation type="submission" date="2020-01" db="EMBL/GenBank/DDBJ databases">
        <title>Genome sequence of Kobresia littledalei, the first chromosome-level genome in the family Cyperaceae.</title>
        <authorList>
            <person name="Qu G."/>
        </authorList>
    </citation>
    <scope>NUCLEOTIDE SEQUENCE</scope>
    <source>
        <strain evidence="1">C.B.Clarke</strain>
        <tissue evidence="1">Leaf</tissue>
    </source>
</reference>
<dbReference type="AlphaFoldDB" id="A0A833QQC4"/>
<proteinExistence type="predicted"/>
<dbReference type="EMBL" id="SWLB01000023">
    <property type="protein sequence ID" value="KAF3323738.1"/>
    <property type="molecule type" value="Genomic_DNA"/>
</dbReference>
<gene>
    <name evidence="1" type="ORF">FCM35_KLT12469</name>
</gene>
<sequence>MNLPYFHRPQNDKHQVLPHDLIKALKFMEVDRATQFVLMLDGLKPEQKEKVADLGFGCLFKLHPILISRMLIAKLIKIYQSDVQTFRVGEKNISLTPWDAYCIMGLRNEGIHINMSRRETPNEALYSTFENPNTHNIS</sequence>
<comment type="caution">
    <text evidence="1">The sequence shown here is derived from an EMBL/GenBank/DDBJ whole genome shotgun (WGS) entry which is preliminary data.</text>
</comment>
<organism evidence="1 2">
    <name type="scientific">Carex littledalei</name>
    <dbReference type="NCBI Taxonomy" id="544730"/>
    <lineage>
        <taxon>Eukaryota</taxon>
        <taxon>Viridiplantae</taxon>
        <taxon>Streptophyta</taxon>
        <taxon>Embryophyta</taxon>
        <taxon>Tracheophyta</taxon>
        <taxon>Spermatophyta</taxon>
        <taxon>Magnoliopsida</taxon>
        <taxon>Liliopsida</taxon>
        <taxon>Poales</taxon>
        <taxon>Cyperaceae</taxon>
        <taxon>Cyperoideae</taxon>
        <taxon>Cariceae</taxon>
        <taxon>Carex</taxon>
        <taxon>Carex subgen. Euthyceras</taxon>
    </lineage>
</organism>
<dbReference type="Proteomes" id="UP000623129">
    <property type="component" value="Unassembled WGS sequence"/>
</dbReference>